<name>A0ABZ3FD97_9FIRM</name>
<gene>
    <name evidence="1" type="ORF">TPELB_21060</name>
</gene>
<protein>
    <submittedName>
        <fullName evidence="1">Uncharacterized protein</fullName>
    </submittedName>
</protein>
<evidence type="ECO:0000313" key="2">
    <source>
        <dbReference type="Proteomes" id="UP001477947"/>
    </source>
</evidence>
<dbReference type="RefSeq" id="WP_343336958.1">
    <property type="nucleotide sequence ID" value="NZ_CP154622.1"/>
</dbReference>
<dbReference type="Proteomes" id="UP001477947">
    <property type="component" value="Chromosome"/>
</dbReference>
<proteinExistence type="predicted"/>
<reference evidence="1 2" key="1">
    <citation type="submission" date="2024-04" db="EMBL/GenBank/DDBJ databases">
        <title>Isolation and characterization of novel acetogenic strains of the genera Terrisporobacter and Acetoanaerobium.</title>
        <authorList>
            <person name="Boeer T."/>
            <person name="Schueler M.A."/>
            <person name="Lueschen A."/>
            <person name="Eysell L."/>
            <person name="Droege J."/>
            <person name="Heinemann M."/>
            <person name="Engelhardt L."/>
            <person name="Basen M."/>
            <person name="Daniel R."/>
        </authorList>
    </citation>
    <scope>NUCLEOTIDE SEQUENCE [LARGE SCALE GENOMIC DNA]</scope>
    <source>
        <strain evidence="1 2">ELB</strain>
    </source>
</reference>
<dbReference type="EMBL" id="CP154622">
    <property type="protein sequence ID" value="XAM41793.1"/>
    <property type="molecule type" value="Genomic_DNA"/>
</dbReference>
<sequence>MLYGKVIDGKFKYAPDTYVSNDGNTVIPNFSTNKELMYEFGYKPVVEIYPEATLDLEMIKKYEEKDGKIIITYSVNNTESYLSSIREEKIYKSKENLANYLAEHPLKSSIKGGVEKQYTVTQEKQNQLTSVITSYLNSALPYIVSNQPVSENIKIYWNSMGCICEEWTYEEISELKNKITVYVTPLVAIQQYLEVTLNEFNTQKEIKEFDISFTKENIKIWTTLIQKN</sequence>
<organism evidence="1 2">
    <name type="scientific">Terrisporobacter petrolearius</name>
    <dbReference type="NCBI Taxonomy" id="1460447"/>
    <lineage>
        <taxon>Bacteria</taxon>
        <taxon>Bacillati</taxon>
        <taxon>Bacillota</taxon>
        <taxon>Clostridia</taxon>
        <taxon>Peptostreptococcales</taxon>
        <taxon>Peptostreptococcaceae</taxon>
        <taxon>Terrisporobacter</taxon>
    </lineage>
</organism>
<accession>A0ABZ3FD97</accession>
<evidence type="ECO:0000313" key="1">
    <source>
        <dbReference type="EMBL" id="XAM41793.1"/>
    </source>
</evidence>
<keyword evidence="2" id="KW-1185">Reference proteome</keyword>